<organism evidence="2">
    <name type="scientific">Pelagomonas calceolata</name>
    <dbReference type="NCBI Taxonomy" id="35677"/>
    <lineage>
        <taxon>Eukaryota</taxon>
        <taxon>Sar</taxon>
        <taxon>Stramenopiles</taxon>
        <taxon>Ochrophyta</taxon>
        <taxon>Pelagophyceae</taxon>
        <taxon>Pelagomonadales</taxon>
        <taxon>Pelagomonadaceae</taxon>
        <taxon>Pelagomonas</taxon>
    </lineage>
</organism>
<dbReference type="GO" id="GO:0005737">
    <property type="term" value="C:cytoplasm"/>
    <property type="evidence" value="ECO:0007669"/>
    <property type="project" value="TreeGrafter"/>
</dbReference>
<proteinExistence type="predicted"/>
<evidence type="ECO:0008006" key="3">
    <source>
        <dbReference type="Google" id="ProtNLM"/>
    </source>
</evidence>
<reference evidence="2" key="1">
    <citation type="submission" date="2021-01" db="EMBL/GenBank/DDBJ databases">
        <authorList>
            <person name="Corre E."/>
            <person name="Pelletier E."/>
            <person name="Niang G."/>
            <person name="Scheremetjew M."/>
            <person name="Finn R."/>
            <person name="Kale V."/>
            <person name="Holt S."/>
            <person name="Cochrane G."/>
            <person name="Meng A."/>
            <person name="Brown T."/>
            <person name="Cohen L."/>
        </authorList>
    </citation>
    <scope>NUCLEOTIDE SEQUENCE</scope>
    <source>
        <strain evidence="2">CCMP1756</strain>
    </source>
</reference>
<dbReference type="PANTHER" id="PTHR10890">
    <property type="entry name" value="CYSTEINYL-TRNA SYNTHETASE"/>
    <property type="match status" value="1"/>
</dbReference>
<dbReference type="GO" id="GO:0004817">
    <property type="term" value="F:cysteine-tRNA ligase activity"/>
    <property type="evidence" value="ECO:0007669"/>
    <property type="project" value="TreeGrafter"/>
</dbReference>
<dbReference type="Gene3D" id="1.20.120.1910">
    <property type="entry name" value="Cysteine-tRNA ligase, C-terminal anti-codon recognition domain"/>
    <property type="match status" value="1"/>
</dbReference>
<dbReference type="InterPro" id="IPR009080">
    <property type="entry name" value="tRNAsynth_Ia_anticodon-bd"/>
</dbReference>
<dbReference type="AlphaFoldDB" id="A0A7S3ZZ28"/>
<dbReference type="EMBL" id="HBIW01016227">
    <property type="protein sequence ID" value="CAE0698559.1"/>
    <property type="molecule type" value="Transcribed_RNA"/>
</dbReference>
<evidence type="ECO:0000313" key="2">
    <source>
        <dbReference type="EMBL" id="CAE0698559.1"/>
    </source>
</evidence>
<dbReference type="GO" id="GO:0006423">
    <property type="term" value="P:cysteinyl-tRNA aminoacylation"/>
    <property type="evidence" value="ECO:0007669"/>
    <property type="project" value="TreeGrafter"/>
</dbReference>
<dbReference type="PANTHER" id="PTHR10890:SF3">
    <property type="entry name" value="CYSTEINE--TRNA LIGASE, CYTOPLASMIC"/>
    <property type="match status" value="1"/>
</dbReference>
<name>A0A7S3ZZ28_9STRA</name>
<gene>
    <name evidence="2" type="ORF">PCAL00307_LOCUS13995</name>
</gene>
<sequence length="285" mass="31132">MEKKFREFFLNVAAALRVVDSDVNAKFKVRPEDASLLKARDDCAKEVRARFLDDFDTPNAVKALQKLVDSTGSYLSTLEATNSQPSSLALCAAARYVAETWLKLGVQGLCSDEVLDALRVYPSQTSAKKSSGAASAPLLDALSNFRDGVRGAGRTQDTAGVLRLCDELRDLVLPELGVRLEDKGAGSVWKLDDPEVLRAERARKVEEAQAKADAKRLAAEKAAAKEAAARVDPRDMFKNGPYKAFDADGVPTQNDKGEPLPKSQFKKLKKQWEAQKKAFEKASAK</sequence>
<dbReference type="GO" id="GO:0005524">
    <property type="term" value="F:ATP binding"/>
    <property type="evidence" value="ECO:0007669"/>
    <property type="project" value="InterPro"/>
</dbReference>
<accession>A0A7S3ZZ28</accession>
<feature type="compositionally biased region" description="Basic and acidic residues" evidence="1">
    <location>
        <begin position="228"/>
        <end position="237"/>
    </location>
</feature>
<protein>
    <recommendedName>
        <fullName evidence="3">Cysteinyl-tRNA synthetase</fullName>
    </recommendedName>
</protein>
<dbReference type="InterPro" id="IPR024909">
    <property type="entry name" value="Cys-tRNA/MSH_ligase"/>
</dbReference>
<dbReference type="SUPFAM" id="SSF47323">
    <property type="entry name" value="Anticodon-binding domain of a subclass of class I aminoacyl-tRNA synthetases"/>
    <property type="match status" value="1"/>
</dbReference>
<feature type="region of interest" description="Disordered" evidence="1">
    <location>
        <begin position="228"/>
        <end position="271"/>
    </location>
</feature>
<evidence type="ECO:0000256" key="1">
    <source>
        <dbReference type="SAM" id="MobiDB-lite"/>
    </source>
</evidence>